<dbReference type="Proteomes" id="UP000265520">
    <property type="component" value="Unassembled WGS sequence"/>
</dbReference>
<feature type="non-terminal residue" evidence="1">
    <location>
        <position position="1"/>
    </location>
</feature>
<name>A0A392Q819_9FABA</name>
<comment type="caution">
    <text evidence="1">The sequence shown here is derived from an EMBL/GenBank/DDBJ whole genome shotgun (WGS) entry which is preliminary data.</text>
</comment>
<dbReference type="AlphaFoldDB" id="A0A392Q819"/>
<evidence type="ECO:0000313" key="2">
    <source>
        <dbReference type="Proteomes" id="UP000265520"/>
    </source>
</evidence>
<sequence>TPKLICLGSKHGEHNTQLVFRQQQINASLKLSLQNGRSSDPPL</sequence>
<accession>A0A392Q819</accession>
<organism evidence="1 2">
    <name type="scientific">Trifolium medium</name>
    <dbReference type="NCBI Taxonomy" id="97028"/>
    <lineage>
        <taxon>Eukaryota</taxon>
        <taxon>Viridiplantae</taxon>
        <taxon>Streptophyta</taxon>
        <taxon>Embryophyta</taxon>
        <taxon>Tracheophyta</taxon>
        <taxon>Spermatophyta</taxon>
        <taxon>Magnoliopsida</taxon>
        <taxon>eudicotyledons</taxon>
        <taxon>Gunneridae</taxon>
        <taxon>Pentapetalae</taxon>
        <taxon>rosids</taxon>
        <taxon>fabids</taxon>
        <taxon>Fabales</taxon>
        <taxon>Fabaceae</taxon>
        <taxon>Papilionoideae</taxon>
        <taxon>50 kb inversion clade</taxon>
        <taxon>NPAAA clade</taxon>
        <taxon>Hologalegina</taxon>
        <taxon>IRL clade</taxon>
        <taxon>Trifolieae</taxon>
        <taxon>Trifolium</taxon>
    </lineage>
</organism>
<dbReference type="EMBL" id="LXQA010114630">
    <property type="protein sequence ID" value="MCI19405.1"/>
    <property type="molecule type" value="Genomic_DNA"/>
</dbReference>
<proteinExistence type="predicted"/>
<protein>
    <submittedName>
        <fullName evidence="1">Uncharacterized protein</fullName>
    </submittedName>
</protein>
<evidence type="ECO:0000313" key="1">
    <source>
        <dbReference type="EMBL" id="MCI19405.1"/>
    </source>
</evidence>
<keyword evidence="2" id="KW-1185">Reference proteome</keyword>
<reference evidence="1 2" key="1">
    <citation type="journal article" date="2018" name="Front. Plant Sci.">
        <title>Red Clover (Trifolium pratense) and Zigzag Clover (T. medium) - A Picture of Genomic Similarities and Differences.</title>
        <authorList>
            <person name="Dluhosova J."/>
            <person name="Istvanek J."/>
            <person name="Nedelnik J."/>
            <person name="Repkova J."/>
        </authorList>
    </citation>
    <scope>NUCLEOTIDE SEQUENCE [LARGE SCALE GENOMIC DNA]</scope>
    <source>
        <strain evidence="2">cv. 10/8</strain>
        <tissue evidence="1">Leaf</tissue>
    </source>
</reference>